<dbReference type="EMBL" id="LAZR01000969">
    <property type="protein sequence ID" value="KKN53504.1"/>
    <property type="molecule type" value="Genomic_DNA"/>
</dbReference>
<reference evidence="1" key="1">
    <citation type="journal article" date="2015" name="Nature">
        <title>Complex archaea that bridge the gap between prokaryotes and eukaryotes.</title>
        <authorList>
            <person name="Spang A."/>
            <person name="Saw J.H."/>
            <person name="Jorgensen S.L."/>
            <person name="Zaremba-Niedzwiedzka K."/>
            <person name="Martijn J."/>
            <person name="Lind A.E."/>
            <person name="van Eijk R."/>
            <person name="Schleper C."/>
            <person name="Guy L."/>
            <person name="Ettema T.J."/>
        </authorList>
    </citation>
    <scope>NUCLEOTIDE SEQUENCE</scope>
</reference>
<organism evidence="1">
    <name type="scientific">marine sediment metagenome</name>
    <dbReference type="NCBI Taxonomy" id="412755"/>
    <lineage>
        <taxon>unclassified sequences</taxon>
        <taxon>metagenomes</taxon>
        <taxon>ecological metagenomes</taxon>
    </lineage>
</organism>
<evidence type="ECO:0000313" key="1">
    <source>
        <dbReference type="EMBL" id="KKN53504.1"/>
    </source>
</evidence>
<proteinExistence type="predicted"/>
<dbReference type="AlphaFoldDB" id="A0A0F9RF37"/>
<sequence>MSGENAAPRSVPAIDSVLNSSIEQVVGNKSDTHDGDSLKAFTHTMNEHVHNQSRVYPTLANGLDVISGAGWVLGEFKEIVPNAAIGSDFDIHYISIEALSANETYELVLYAVTTEIGRVRFIKNAVQDGTMNIPFQCDIQPAGTQIQAKLATESGADTARISIFYHYY</sequence>
<gene>
    <name evidence="1" type="ORF">LCGC14_0602010</name>
</gene>
<name>A0A0F9RF37_9ZZZZ</name>
<protein>
    <submittedName>
        <fullName evidence="1">Uncharacterized protein</fullName>
    </submittedName>
</protein>
<comment type="caution">
    <text evidence="1">The sequence shown here is derived from an EMBL/GenBank/DDBJ whole genome shotgun (WGS) entry which is preliminary data.</text>
</comment>
<accession>A0A0F9RF37</accession>